<evidence type="ECO:0000259" key="7">
    <source>
        <dbReference type="Pfam" id="PF02608"/>
    </source>
</evidence>
<dbReference type="SUPFAM" id="SSF53822">
    <property type="entry name" value="Periplasmic binding protein-like I"/>
    <property type="match status" value="1"/>
</dbReference>
<evidence type="ECO:0000313" key="9">
    <source>
        <dbReference type="Proteomes" id="UP000199334"/>
    </source>
</evidence>
<dbReference type="Pfam" id="PF02608">
    <property type="entry name" value="Bmp"/>
    <property type="match status" value="1"/>
</dbReference>
<keyword evidence="4" id="KW-0732">Signal</keyword>
<dbReference type="CDD" id="cd06353">
    <property type="entry name" value="PBP1_Med-like"/>
    <property type="match status" value="1"/>
</dbReference>
<evidence type="ECO:0000256" key="5">
    <source>
        <dbReference type="ARBA" id="ARBA00023136"/>
    </source>
</evidence>
<organism evidence="8 9">
    <name type="scientific">Tenuibacillus multivorans</name>
    <dbReference type="NCBI Taxonomy" id="237069"/>
    <lineage>
        <taxon>Bacteria</taxon>
        <taxon>Bacillati</taxon>
        <taxon>Bacillota</taxon>
        <taxon>Bacilli</taxon>
        <taxon>Bacillales</taxon>
        <taxon>Bacillaceae</taxon>
        <taxon>Tenuibacillus</taxon>
    </lineage>
</organism>
<dbReference type="Gene3D" id="3.40.50.2300">
    <property type="match status" value="2"/>
</dbReference>
<dbReference type="Proteomes" id="UP000199334">
    <property type="component" value="Unassembled WGS sequence"/>
</dbReference>
<dbReference type="InterPro" id="IPR028082">
    <property type="entry name" value="Peripla_BP_I"/>
</dbReference>
<comment type="similarity">
    <text evidence="2">Belongs to the BMP lipoprotein family.</text>
</comment>
<evidence type="ECO:0000313" key="8">
    <source>
        <dbReference type="EMBL" id="SDN26078.1"/>
    </source>
</evidence>
<comment type="subcellular location">
    <subcellularLocation>
        <location evidence="1">Cell membrane</location>
        <topology evidence="1">Lipid-anchor</topology>
    </subcellularLocation>
</comment>
<dbReference type="GO" id="GO:0005886">
    <property type="term" value="C:plasma membrane"/>
    <property type="evidence" value="ECO:0007669"/>
    <property type="project" value="UniProtKB-SubCell"/>
</dbReference>
<dbReference type="PANTHER" id="PTHR34296:SF2">
    <property type="entry name" value="ABC TRANSPORTER GUANOSINE-BINDING PROTEIN NUPN"/>
    <property type="match status" value="1"/>
</dbReference>
<evidence type="ECO:0000256" key="1">
    <source>
        <dbReference type="ARBA" id="ARBA00004193"/>
    </source>
</evidence>
<evidence type="ECO:0000256" key="6">
    <source>
        <dbReference type="ARBA" id="ARBA00023288"/>
    </source>
</evidence>
<dbReference type="EMBL" id="FNIG01000003">
    <property type="protein sequence ID" value="SDN26078.1"/>
    <property type="molecule type" value="Genomic_DNA"/>
</dbReference>
<evidence type="ECO:0000256" key="2">
    <source>
        <dbReference type="ARBA" id="ARBA00008610"/>
    </source>
</evidence>
<keyword evidence="3" id="KW-1003">Cell membrane</keyword>
<gene>
    <name evidence="8" type="ORF">SAMN05216498_1883</name>
</gene>
<name>A0A1G9ZXT5_9BACI</name>
<feature type="domain" description="ABC transporter substrate-binding protein PnrA-like" evidence="7">
    <location>
        <begin position="31"/>
        <end position="312"/>
    </location>
</feature>
<protein>
    <submittedName>
        <fullName evidence="8">Transcriptional activator of comK protein</fullName>
    </submittedName>
</protein>
<keyword evidence="9" id="KW-1185">Reference proteome</keyword>
<dbReference type="RefSeq" id="WP_176752980.1">
    <property type="nucleotide sequence ID" value="NZ_BJVZ01000006.1"/>
</dbReference>
<keyword evidence="6" id="KW-0449">Lipoprotein</keyword>
<dbReference type="STRING" id="237069.SAMN05216498_1883"/>
<evidence type="ECO:0000256" key="3">
    <source>
        <dbReference type="ARBA" id="ARBA00022475"/>
    </source>
</evidence>
<keyword evidence="5" id="KW-0472">Membrane</keyword>
<reference evidence="8 9" key="1">
    <citation type="submission" date="2016-10" db="EMBL/GenBank/DDBJ databases">
        <authorList>
            <person name="de Groot N.N."/>
        </authorList>
    </citation>
    <scope>NUCLEOTIDE SEQUENCE [LARGE SCALE GENOMIC DNA]</scope>
    <source>
        <strain evidence="8 9">CGMCC 1.3442</strain>
    </source>
</reference>
<dbReference type="PROSITE" id="PS51257">
    <property type="entry name" value="PROKAR_LIPOPROTEIN"/>
    <property type="match status" value="1"/>
</dbReference>
<sequence length="317" mass="36162">MQKLWTICCTIVVLLLLSSCGEVFERGQLNNVGLLLEGTIHDETWGKGAYLGVLNIKDEHNTSVITRENVTTLRETEEYVKDMKRQGVNLIFGHGAEFGKYFEQINEYYPNVHFVYFNGNSFDQNITSIHFDGYEMGYFAGVLSAKMTDTKEIGVISAYQNQSEVQGFYEGVKDTDSSIDLHLRSVFNWYDEQRAMLFLNDLIDEGIDIVYPAGDGFNVPIIEKASEHNIQSIGYINDQYEIDPDTVLTSTIQDLEKIYLEVANQYDEGELTPGVISYSFDNEYIYLGRYGNEVPEGVREDINESINHYIETGRIVK</sequence>
<dbReference type="InterPro" id="IPR003760">
    <property type="entry name" value="PnrA-like"/>
</dbReference>
<dbReference type="AlphaFoldDB" id="A0A1G9ZXT5"/>
<evidence type="ECO:0000256" key="4">
    <source>
        <dbReference type="ARBA" id="ARBA00022729"/>
    </source>
</evidence>
<accession>A0A1G9ZXT5</accession>
<dbReference type="PANTHER" id="PTHR34296">
    <property type="entry name" value="TRANSCRIPTIONAL ACTIVATOR PROTEIN MED"/>
    <property type="match status" value="1"/>
</dbReference>
<dbReference type="InterPro" id="IPR050957">
    <property type="entry name" value="BMP_lipoprotein"/>
</dbReference>
<proteinExistence type="inferred from homology"/>